<reference evidence="1" key="1">
    <citation type="submission" date="2015-12" db="EMBL/GenBank/DDBJ databases">
        <title>Gene expression during late stages of embryo sac development: a critical building block for successful pollen-pistil interactions.</title>
        <authorList>
            <person name="Liu Y."/>
            <person name="Joly V."/>
            <person name="Sabar M."/>
            <person name="Matton D.P."/>
        </authorList>
    </citation>
    <scope>NUCLEOTIDE SEQUENCE</scope>
</reference>
<name>A0A0V0GTD7_SOLCH</name>
<evidence type="ECO:0000313" key="1">
    <source>
        <dbReference type="EMBL" id="JAP10640.1"/>
    </source>
</evidence>
<sequence>MNIHQSHTTQGCLLLNLLMGNTTQIREKQKSTSRNSCASVRSSNQQNPLYFKQVSCLSLQWLML</sequence>
<dbReference type="AlphaFoldDB" id="A0A0V0GTD7"/>
<protein>
    <submittedName>
        <fullName evidence="1">Putative ovule protein</fullName>
    </submittedName>
</protein>
<proteinExistence type="predicted"/>
<accession>A0A0V0GTD7</accession>
<organism evidence="1">
    <name type="scientific">Solanum chacoense</name>
    <name type="common">Chaco potato</name>
    <dbReference type="NCBI Taxonomy" id="4108"/>
    <lineage>
        <taxon>Eukaryota</taxon>
        <taxon>Viridiplantae</taxon>
        <taxon>Streptophyta</taxon>
        <taxon>Embryophyta</taxon>
        <taxon>Tracheophyta</taxon>
        <taxon>Spermatophyta</taxon>
        <taxon>Magnoliopsida</taxon>
        <taxon>eudicotyledons</taxon>
        <taxon>Gunneridae</taxon>
        <taxon>Pentapetalae</taxon>
        <taxon>asterids</taxon>
        <taxon>lamiids</taxon>
        <taxon>Solanales</taxon>
        <taxon>Solanaceae</taxon>
        <taxon>Solanoideae</taxon>
        <taxon>Solaneae</taxon>
        <taxon>Solanum</taxon>
    </lineage>
</organism>
<dbReference type="EMBL" id="GEDG01032766">
    <property type="protein sequence ID" value="JAP10640.1"/>
    <property type="molecule type" value="Transcribed_RNA"/>
</dbReference>